<evidence type="ECO:0000313" key="2">
    <source>
        <dbReference type="EMBL" id="EJD33695.1"/>
    </source>
</evidence>
<feature type="compositionally biased region" description="Gly residues" evidence="1">
    <location>
        <begin position="1"/>
        <end position="10"/>
    </location>
</feature>
<dbReference type="KEGG" id="adl:AURDEDRAFT_131548"/>
<accession>J0WMW2</accession>
<sequence length="119" mass="12978">MTGGSGGSGYDDGRLDDNDDDSDYVLILSHLPEPATKEKQKKAPGPRPSKPLAQKPKTKASIPSTTTRQTEQDGGHGSLMDQCLRARRDLDDAYKSYSIRLDALRDALAEAEKAQFLVM</sequence>
<dbReference type="Proteomes" id="UP000006514">
    <property type="component" value="Unassembled WGS sequence"/>
</dbReference>
<proteinExistence type="predicted"/>
<evidence type="ECO:0000256" key="1">
    <source>
        <dbReference type="SAM" id="MobiDB-lite"/>
    </source>
</evidence>
<name>J0WMW2_AURST</name>
<protein>
    <submittedName>
        <fullName evidence="2">Uncharacterized protein</fullName>
    </submittedName>
</protein>
<reference evidence="3" key="1">
    <citation type="journal article" date="2012" name="Science">
        <title>The Paleozoic origin of enzymatic lignin decomposition reconstructed from 31 fungal genomes.</title>
        <authorList>
            <person name="Floudas D."/>
            <person name="Binder M."/>
            <person name="Riley R."/>
            <person name="Barry K."/>
            <person name="Blanchette R.A."/>
            <person name="Henrissat B."/>
            <person name="Martinez A.T."/>
            <person name="Otillar R."/>
            <person name="Spatafora J.W."/>
            <person name="Yadav J.S."/>
            <person name="Aerts A."/>
            <person name="Benoit I."/>
            <person name="Boyd A."/>
            <person name="Carlson A."/>
            <person name="Copeland A."/>
            <person name="Coutinho P.M."/>
            <person name="de Vries R.P."/>
            <person name="Ferreira P."/>
            <person name="Findley K."/>
            <person name="Foster B."/>
            <person name="Gaskell J."/>
            <person name="Glotzer D."/>
            <person name="Gorecki P."/>
            <person name="Heitman J."/>
            <person name="Hesse C."/>
            <person name="Hori C."/>
            <person name="Igarashi K."/>
            <person name="Jurgens J.A."/>
            <person name="Kallen N."/>
            <person name="Kersten P."/>
            <person name="Kohler A."/>
            <person name="Kuees U."/>
            <person name="Kumar T.K.A."/>
            <person name="Kuo A."/>
            <person name="LaButti K."/>
            <person name="Larrondo L.F."/>
            <person name="Lindquist E."/>
            <person name="Ling A."/>
            <person name="Lombard V."/>
            <person name="Lucas S."/>
            <person name="Lundell T."/>
            <person name="Martin R."/>
            <person name="McLaughlin D.J."/>
            <person name="Morgenstern I."/>
            <person name="Morin E."/>
            <person name="Murat C."/>
            <person name="Nagy L.G."/>
            <person name="Nolan M."/>
            <person name="Ohm R.A."/>
            <person name="Patyshakuliyeva A."/>
            <person name="Rokas A."/>
            <person name="Ruiz-Duenas F.J."/>
            <person name="Sabat G."/>
            <person name="Salamov A."/>
            <person name="Samejima M."/>
            <person name="Schmutz J."/>
            <person name="Slot J.C."/>
            <person name="St John F."/>
            <person name="Stenlid J."/>
            <person name="Sun H."/>
            <person name="Sun S."/>
            <person name="Syed K."/>
            <person name="Tsang A."/>
            <person name="Wiebenga A."/>
            <person name="Young D."/>
            <person name="Pisabarro A."/>
            <person name="Eastwood D.C."/>
            <person name="Martin F."/>
            <person name="Cullen D."/>
            <person name="Grigoriev I.V."/>
            <person name="Hibbett D.S."/>
        </authorList>
    </citation>
    <scope>NUCLEOTIDE SEQUENCE [LARGE SCALE GENOMIC DNA]</scope>
    <source>
        <strain evidence="3">TFB10046</strain>
    </source>
</reference>
<dbReference type="EMBL" id="JH688115">
    <property type="protein sequence ID" value="EJD33695.1"/>
    <property type="molecule type" value="Genomic_DNA"/>
</dbReference>
<keyword evidence="3" id="KW-1185">Reference proteome</keyword>
<gene>
    <name evidence="2" type="ORF">AURDEDRAFT_131548</name>
</gene>
<organism evidence="2 3">
    <name type="scientific">Auricularia subglabra (strain TFB-10046 / SS5)</name>
    <name type="common">White-rot fungus</name>
    <name type="synonym">Auricularia delicata (strain TFB10046)</name>
    <dbReference type="NCBI Taxonomy" id="717982"/>
    <lineage>
        <taxon>Eukaryota</taxon>
        <taxon>Fungi</taxon>
        <taxon>Dikarya</taxon>
        <taxon>Basidiomycota</taxon>
        <taxon>Agaricomycotina</taxon>
        <taxon>Agaricomycetes</taxon>
        <taxon>Auriculariales</taxon>
        <taxon>Auriculariaceae</taxon>
        <taxon>Auricularia</taxon>
    </lineage>
</organism>
<evidence type="ECO:0000313" key="3">
    <source>
        <dbReference type="Proteomes" id="UP000006514"/>
    </source>
</evidence>
<dbReference type="InParanoid" id="J0WMW2"/>
<feature type="region of interest" description="Disordered" evidence="1">
    <location>
        <begin position="1"/>
        <end position="80"/>
    </location>
</feature>
<dbReference type="AlphaFoldDB" id="J0WMW2"/>